<proteinExistence type="predicted"/>
<evidence type="ECO:0000313" key="2">
    <source>
        <dbReference type="EnsemblPlants" id="EMT00395"/>
    </source>
</evidence>
<organism evidence="2">
    <name type="scientific">Aegilops tauschii</name>
    <name type="common">Tausch's goatgrass</name>
    <name type="synonym">Aegilops squarrosa</name>
    <dbReference type="NCBI Taxonomy" id="37682"/>
    <lineage>
        <taxon>Eukaryota</taxon>
        <taxon>Viridiplantae</taxon>
        <taxon>Streptophyta</taxon>
        <taxon>Embryophyta</taxon>
        <taxon>Tracheophyta</taxon>
        <taxon>Spermatophyta</taxon>
        <taxon>Magnoliopsida</taxon>
        <taxon>Liliopsida</taxon>
        <taxon>Poales</taxon>
        <taxon>Poaceae</taxon>
        <taxon>BOP clade</taxon>
        <taxon>Pooideae</taxon>
        <taxon>Triticodae</taxon>
        <taxon>Triticeae</taxon>
        <taxon>Triticinae</taxon>
        <taxon>Aegilops</taxon>
    </lineage>
</organism>
<name>R7VZ65_AEGTA</name>
<feature type="compositionally biased region" description="Polar residues" evidence="1">
    <location>
        <begin position="21"/>
        <end position="33"/>
    </location>
</feature>
<reference evidence="2" key="1">
    <citation type="submission" date="2015-06" db="UniProtKB">
        <authorList>
            <consortium name="EnsemblPlants"/>
        </authorList>
    </citation>
    <scope>IDENTIFICATION</scope>
</reference>
<protein>
    <submittedName>
        <fullName evidence="2">Uncharacterized protein</fullName>
    </submittedName>
</protein>
<feature type="region of interest" description="Disordered" evidence="1">
    <location>
        <begin position="1"/>
        <end position="33"/>
    </location>
</feature>
<dbReference type="AlphaFoldDB" id="R7VZ65"/>
<accession>R7VZ65</accession>
<dbReference type="EnsemblPlants" id="EMT00395">
    <property type="protein sequence ID" value="EMT00395"/>
    <property type="gene ID" value="F775_43607"/>
</dbReference>
<sequence length="50" mass="5273">MKQPEGEESSSLRPEHAAAGETSSSQSQAVVLTTRSDRELLNLASSAAKE</sequence>
<evidence type="ECO:0000256" key="1">
    <source>
        <dbReference type="SAM" id="MobiDB-lite"/>
    </source>
</evidence>